<dbReference type="EMBL" id="FOFV01000018">
    <property type="protein sequence ID" value="SES20732.1"/>
    <property type="molecule type" value="Genomic_DNA"/>
</dbReference>
<sequence>MVGWWISMGCLLVAVLAVTPRYNRHRARRVQVARVRARLAAWPSAPQSPVGGIPAPRNAPPTGPKQPVRALDLPDRGTGRRRPKVELGDPSLLSSTLVPGWRFR</sequence>
<organism evidence="2 3">
    <name type="scientific">Lentzea albida</name>
    <dbReference type="NCBI Taxonomy" id="65499"/>
    <lineage>
        <taxon>Bacteria</taxon>
        <taxon>Bacillati</taxon>
        <taxon>Actinomycetota</taxon>
        <taxon>Actinomycetes</taxon>
        <taxon>Pseudonocardiales</taxon>
        <taxon>Pseudonocardiaceae</taxon>
        <taxon>Lentzea</taxon>
    </lineage>
</organism>
<proteinExistence type="predicted"/>
<gene>
    <name evidence="2" type="ORF">SAMN04488000_118101</name>
</gene>
<dbReference type="AlphaFoldDB" id="A0A1H9VGG1"/>
<accession>A0A1H9VGG1</accession>
<keyword evidence="3" id="KW-1185">Reference proteome</keyword>
<evidence type="ECO:0000256" key="1">
    <source>
        <dbReference type="SAM" id="MobiDB-lite"/>
    </source>
</evidence>
<name>A0A1H9VGG1_9PSEU</name>
<dbReference type="Proteomes" id="UP000199503">
    <property type="component" value="Unassembled WGS sequence"/>
</dbReference>
<evidence type="ECO:0000313" key="3">
    <source>
        <dbReference type="Proteomes" id="UP000199503"/>
    </source>
</evidence>
<feature type="region of interest" description="Disordered" evidence="1">
    <location>
        <begin position="44"/>
        <end position="104"/>
    </location>
</feature>
<reference evidence="3" key="1">
    <citation type="submission" date="2016-10" db="EMBL/GenBank/DDBJ databases">
        <authorList>
            <person name="Varghese N."/>
            <person name="Submissions S."/>
        </authorList>
    </citation>
    <scope>NUCLEOTIDE SEQUENCE [LARGE SCALE GENOMIC DNA]</scope>
    <source>
        <strain evidence="3">DSM 44437</strain>
    </source>
</reference>
<protein>
    <submittedName>
        <fullName evidence="2">Uncharacterized protein</fullName>
    </submittedName>
</protein>
<evidence type="ECO:0000313" key="2">
    <source>
        <dbReference type="EMBL" id="SES20732.1"/>
    </source>
</evidence>
<dbReference type="STRING" id="65499.SAMN04488000_118101"/>